<feature type="transmembrane region" description="Helical" evidence="1">
    <location>
        <begin position="191"/>
        <end position="215"/>
    </location>
</feature>
<evidence type="ECO:0000313" key="2">
    <source>
        <dbReference type="EMBL" id="MPN35642.1"/>
    </source>
</evidence>
<keyword evidence="1" id="KW-0472">Membrane</keyword>
<reference evidence="2" key="1">
    <citation type="submission" date="2019-08" db="EMBL/GenBank/DDBJ databases">
        <authorList>
            <person name="Kucharzyk K."/>
            <person name="Murdoch R.W."/>
            <person name="Higgins S."/>
            <person name="Loffler F."/>
        </authorList>
    </citation>
    <scope>NUCLEOTIDE SEQUENCE</scope>
</reference>
<name>A0A645HB97_9ZZZZ</name>
<comment type="caution">
    <text evidence="2">The sequence shown here is derived from an EMBL/GenBank/DDBJ whole genome shotgun (WGS) entry which is preliminary data.</text>
</comment>
<gene>
    <name evidence="2" type="ORF">SDC9_183140</name>
</gene>
<feature type="transmembrane region" description="Helical" evidence="1">
    <location>
        <begin position="24"/>
        <end position="46"/>
    </location>
</feature>
<accession>A0A645HB97</accession>
<feature type="transmembrane region" description="Helical" evidence="1">
    <location>
        <begin position="67"/>
        <end position="88"/>
    </location>
</feature>
<keyword evidence="1" id="KW-0812">Transmembrane</keyword>
<feature type="transmembrane region" description="Helical" evidence="1">
    <location>
        <begin position="100"/>
        <end position="122"/>
    </location>
</feature>
<organism evidence="2">
    <name type="scientific">bioreactor metagenome</name>
    <dbReference type="NCBI Taxonomy" id="1076179"/>
    <lineage>
        <taxon>unclassified sequences</taxon>
        <taxon>metagenomes</taxon>
        <taxon>ecological metagenomes</taxon>
    </lineage>
</organism>
<sequence>MQYLIYPVEKLFGMLDAVGKDHEILFTNFILTFFAWITVFPMMIRNAAPVITMILKRRLRSYSLKRIMKVALLSSFLYLINKLLRYYITIKSGSALWSYALNAFITFIILYFIVYFVVTYIISPHHRLSTLTLMTFKNIFMTFGQIWKYVIRCTPLILLSAAIYIGTHLLYDFFPQISGSSVEISYVYTETLMLIISILTFYIPYTSILLLFGLYKITDNEMKGNS</sequence>
<dbReference type="AlphaFoldDB" id="A0A645HB97"/>
<protein>
    <submittedName>
        <fullName evidence="2">Uncharacterized protein</fullName>
    </submittedName>
</protein>
<dbReference type="EMBL" id="VSSQ01089365">
    <property type="protein sequence ID" value="MPN35642.1"/>
    <property type="molecule type" value="Genomic_DNA"/>
</dbReference>
<proteinExistence type="predicted"/>
<feature type="transmembrane region" description="Helical" evidence="1">
    <location>
        <begin position="149"/>
        <end position="171"/>
    </location>
</feature>
<evidence type="ECO:0000256" key="1">
    <source>
        <dbReference type="SAM" id="Phobius"/>
    </source>
</evidence>
<keyword evidence="1" id="KW-1133">Transmembrane helix</keyword>